<keyword evidence="3" id="KW-1185">Reference proteome</keyword>
<dbReference type="AlphaFoldDB" id="A0A066YGG7"/>
<evidence type="ECO:0000313" key="2">
    <source>
        <dbReference type="EMBL" id="KDN80588.1"/>
    </source>
</evidence>
<feature type="region of interest" description="Disordered" evidence="1">
    <location>
        <begin position="1"/>
        <end position="31"/>
    </location>
</feature>
<dbReference type="EMBL" id="JNBY01000169">
    <property type="protein sequence ID" value="KDN80588.1"/>
    <property type="molecule type" value="Genomic_DNA"/>
</dbReference>
<protein>
    <recommendedName>
        <fullName evidence="4">Ricin B lectin domain-containing protein</fullName>
    </recommendedName>
</protein>
<name>A0A066YGG7_9ACTN</name>
<proteinExistence type="predicted"/>
<sequence>MGMGPRSTAHPFSLPQGGGLPGDGWSDRARGVLRRPSGVPLRGRFFPSRAGGMVGASAGVAASRPAAGPAVSAQDASVYGGVVQSAGLNRCRGGPHTYDDGYAGPGHLARFLEVNGWAARARRVATWEYVDQNGHAQDNGRWCLERAAGGGWYLRPAYAYRQNGRPDLCLDVLSGHDAAASRPRQVWSCNGRLNQRFGFKAGNRTGGRIYAMGSRTYVLRGHHDRARGPSVLQVGGGRAGRRRWRGAGARVAGSAARRTTGTGREVTGQGRR</sequence>
<evidence type="ECO:0000256" key="1">
    <source>
        <dbReference type="SAM" id="MobiDB-lite"/>
    </source>
</evidence>
<dbReference type="Proteomes" id="UP000027178">
    <property type="component" value="Unassembled WGS sequence"/>
</dbReference>
<feature type="compositionally biased region" description="Low complexity" evidence="1">
    <location>
        <begin position="246"/>
        <end position="272"/>
    </location>
</feature>
<accession>A0A066YGG7</accession>
<feature type="region of interest" description="Disordered" evidence="1">
    <location>
        <begin position="228"/>
        <end position="272"/>
    </location>
</feature>
<evidence type="ECO:0000313" key="3">
    <source>
        <dbReference type="Proteomes" id="UP000027178"/>
    </source>
</evidence>
<dbReference type="SUPFAM" id="SSF50370">
    <property type="entry name" value="Ricin B-like lectins"/>
    <property type="match status" value="1"/>
</dbReference>
<evidence type="ECO:0008006" key="4">
    <source>
        <dbReference type="Google" id="ProtNLM"/>
    </source>
</evidence>
<dbReference type="InterPro" id="IPR035992">
    <property type="entry name" value="Ricin_B-like_lectins"/>
</dbReference>
<organism evidence="2 3">
    <name type="scientific">Kitasatospora cheerisanensis KCTC 2395</name>
    <dbReference type="NCBI Taxonomy" id="1348663"/>
    <lineage>
        <taxon>Bacteria</taxon>
        <taxon>Bacillati</taxon>
        <taxon>Actinomycetota</taxon>
        <taxon>Actinomycetes</taxon>
        <taxon>Kitasatosporales</taxon>
        <taxon>Streptomycetaceae</taxon>
        <taxon>Kitasatospora</taxon>
    </lineage>
</organism>
<gene>
    <name evidence="2" type="ORF">KCH_76370</name>
</gene>
<comment type="caution">
    <text evidence="2">The sequence shown here is derived from an EMBL/GenBank/DDBJ whole genome shotgun (WGS) entry which is preliminary data.</text>
</comment>
<reference evidence="2 3" key="1">
    <citation type="submission" date="2014-05" db="EMBL/GenBank/DDBJ databases">
        <title>Draft Genome Sequence of Kitasatospora cheerisanensis KCTC 2395.</title>
        <authorList>
            <person name="Nam D.H."/>
        </authorList>
    </citation>
    <scope>NUCLEOTIDE SEQUENCE [LARGE SCALE GENOMIC DNA]</scope>
    <source>
        <strain evidence="2 3">KCTC 2395</strain>
    </source>
</reference>
<dbReference type="Gene3D" id="2.80.10.50">
    <property type="match status" value="1"/>
</dbReference>
<dbReference type="CDD" id="cd00161">
    <property type="entry name" value="beta-trefoil_Ricin-like"/>
    <property type="match status" value="1"/>
</dbReference>
<dbReference type="HOGENOM" id="CLU_1022243_0_0_11"/>